<reference evidence="4 5" key="1">
    <citation type="submission" date="2018-08" db="EMBL/GenBank/DDBJ databases">
        <title>Lactobacillus suantsai sp. nov., isolated from traditional fermented suan-tsai in Taiwan.</title>
        <authorList>
            <person name="Huang C.-H."/>
        </authorList>
    </citation>
    <scope>NUCLEOTIDE SEQUENCE [LARGE SCALE GENOMIC DNA]</scope>
    <source>
        <strain evidence="4 5">BCRC 12945</strain>
    </source>
</reference>
<keyword evidence="2" id="KW-1133">Transmembrane helix</keyword>
<dbReference type="GO" id="GO:0015627">
    <property type="term" value="C:type II protein secretion system complex"/>
    <property type="evidence" value="ECO:0007669"/>
    <property type="project" value="TreeGrafter"/>
</dbReference>
<dbReference type="Proteomes" id="UP000290602">
    <property type="component" value="Unassembled WGS sequence"/>
</dbReference>
<proteinExistence type="predicted"/>
<dbReference type="GO" id="GO:0003677">
    <property type="term" value="F:DNA binding"/>
    <property type="evidence" value="ECO:0007669"/>
    <property type="project" value="UniProtKB-KW"/>
</dbReference>
<dbReference type="InterPro" id="IPR003583">
    <property type="entry name" value="Hlx-hairpin-Hlx_DNA-bd_motif"/>
</dbReference>
<dbReference type="PANTHER" id="PTHR21180">
    <property type="entry name" value="ENDONUCLEASE/EXONUCLEASE/PHOSPHATASE FAMILY DOMAIN-CONTAINING PROTEIN 1"/>
    <property type="match status" value="1"/>
</dbReference>
<dbReference type="RefSeq" id="WP_129031897.1">
    <property type="nucleotide sequence ID" value="NZ_CP059603.1"/>
</dbReference>
<evidence type="ECO:0000259" key="3">
    <source>
        <dbReference type="SMART" id="SM00278"/>
    </source>
</evidence>
<dbReference type="SUPFAM" id="SSF47781">
    <property type="entry name" value="RuvA domain 2-like"/>
    <property type="match status" value="1"/>
</dbReference>
<comment type="caution">
    <text evidence="4">The sequence shown here is derived from an EMBL/GenBank/DDBJ whole genome shotgun (WGS) entry which is preliminary data.</text>
</comment>
<feature type="transmembrane region" description="Helical" evidence="2">
    <location>
        <begin position="15"/>
        <end position="35"/>
    </location>
</feature>
<dbReference type="AlphaFoldDB" id="A0A4Q0VK77"/>
<evidence type="ECO:0000313" key="5">
    <source>
        <dbReference type="Proteomes" id="UP000290602"/>
    </source>
</evidence>
<dbReference type="NCBIfam" id="TIGR00426">
    <property type="entry name" value="competence protein ComEA helix-hairpin-helix repeat region"/>
    <property type="match status" value="1"/>
</dbReference>
<accession>A0A4Q0VK77</accession>
<dbReference type="PANTHER" id="PTHR21180:SF32">
    <property type="entry name" value="ENDONUCLEASE_EXONUCLEASE_PHOSPHATASE FAMILY DOMAIN-CONTAINING PROTEIN 1"/>
    <property type="match status" value="1"/>
</dbReference>
<dbReference type="GO" id="GO:0015628">
    <property type="term" value="P:protein secretion by the type II secretion system"/>
    <property type="evidence" value="ECO:0007669"/>
    <property type="project" value="TreeGrafter"/>
</dbReference>
<dbReference type="Gene3D" id="3.10.560.10">
    <property type="entry name" value="Outer membrane lipoprotein wza domain like"/>
    <property type="match status" value="1"/>
</dbReference>
<dbReference type="InterPro" id="IPR051675">
    <property type="entry name" value="Endo/Exo/Phosphatase_dom_1"/>
</dbReference>
<organism evidence="4 5">
    <name type="scientific">Levilactobacillus suantsaii</name>
    <dbReference type="NCBI Taxonomy" id="2292255"/>
    <lineage>
        <taxon>Bacteria</taxon>
        <taxon>Bacillati</taxon>
        <taxon>Bacillota</taxon>
        <taxon>Bacilli</taxon>
        <taxon>Lactobacillales</taxon>
        <taxon>Lactobacillaceae</taxon>
        <taxon>Levilactobacillus</taxon>
    </lineage>
</organism>
<dbReference type="InterPro" id="IPR004509">
    <property type="entry name" value="Competence_ComEA_HhH"/>
</dbReference>
<keyword evidence="2" id="KW-0472">Membrane</keyword>
<name>A0A4Q0VK77_9LACO</name>
<dbReference type="Pfam" id="PF12836">
    <property type="entry name" value="HHH_3"/>
    <property type="match status" value="1"/>
</dbReference>
<dbReference type="InterPro" id="IPR010994">
    <property type="entry name" value="RuvA_2-like"/>
</dbReference>
<keyword evidence="2" id="KW-0812">Transmembrane</keyword>
<dbReference type="Pfam" id="PF10531">
    <property type="entry name" value="SLBB"/>
    <property type="match status" value="1"/>
</dbReference>
<dbReference type="SMART" id="SM00278">
    <property type="entry name" value="HhH1"/>
    <property type="match status" value="2"/>
</dbReference>
<feature type="domain" description="Helix-hairpin-helix DNA-binding motif class 1" evidence="3">
    <location>
        <begin position="180"/>
        <end position="199"/>
    </location>
</feature>
<dbReference type="Gene3D" id="1.10.150.280">
    <property type="entry name" value="AF1531-like domain"/>
    <property type="match status" value="1"/>
</dbReference>
<dbReference type="GO" id="GO:0006281">
    <property type="term" value="P:DNA repair"/>
    <property type="evidence" value="ECO:0007669"/>
    <property type="project" value="InterPro"/>
</dbReference>
<gene>
    <name evidence="4" type="ORF">DXH47_04315</name>
</gene>
<keyword evidence="4" id="KW-0238">DNA-binding</keyword>
<evidence type="ECO:0000256" key="1">
    <source>
        <dbReference type="SAM" id="MobiDB-lite"/>
    </source>
</evidence>
<keyword evidence="5" id="KW-1185">Reference proteome</keyword>
<dbReference type="InterPro" id="IPR019554">
    <property type="entry name" value="Soluble_ligand-bd"/>
</dbReference>
<protein>
    <submittedName>
        <fullName evidence="4">DNA-binding protein</fullName>
    </submittedName>
</protein>
<evidence type="ECO:0000256" key="2">
    <source>
        <dbReference type="SAM" id="Phobius"/>
    </source>
</evidence>
<feature type="region of interest" description="Disordered" evidence="1">
    <location>
        <begin position="141"/>
        <end position="168"/>
    </location>
</feature>
<evidence type="ECO:0000313" key="4">
    <source>
        <dbReference type="EMBL" id="RXI79271.1"/>
    </source>
</evidence>
<dbReference type="OrthoDB" id="9790239at2"/>
<sequence length="232" mass="24336">MQVIWEWLAQLPRRVQLIVGSMGVVVLIGLGWMLLRPEATSVATGTPPPATTNSALVTSRQTLSSGATGISKASTVSHDTRVFVDVQGAVKRPGLYQFSQGMRVADALKTAGGLVARADRKRINLATRLVDQQQLYIPLKGEKTPATNASPTDGGAATGTSAGAASSSTPVVNLNTATVADLQQLTGVGAKKAQKIVDYRNEHGDFKSVSDLTQVAGFGEKTVAHLQDQLTT</sequence>
<dbReference type="EMBL" id="QXIL01000005">
    <property type="protein sequence ID" value="RXI79271.1"/>
    <property type="molecule type" value="Genomic_DNA"/>
</dbReference>
<feature type="domain" description="Helix-hairpin-helix DNA-binding motif class 1" evidence="3">
    <location>
        <begin position="210"/>
        <end position="229"/>
    </location>
</feature>
<feature type="compositionally biased region" description="Low complexity" evidence="1">
    <location>
        <begin position="149"/>
        <end position="168"/>
    </location>
</feature>